<proteinExistence type="predicted"/>
<dbReference type="Gene3D" id="1.20.1280.50">
    <property type="match status" value="1"/>
</dbReference>
<dbReference type="InterPro" id="IPR051304">
    <property type="entry name" value="SCF_F-box_domain"/>
</dbReference>
<dbReference type="SUPFAM" id="SSF50965">
    <property type="entry name" value="Galactose oxidase, central domain"/>
    <property type="match status" value="1"/>
</dbReference>
<dbReference type="Pfam" id="PF03478">
    <property type="entry name" value="Beta-prop_KIB1-4"/>
    <property type="match status" value="1"/>
</dbReference>
<organism evidence="2 3">
    <name type="scientific">Eutrema salsugineum</name>
    <name type="common">Saltwater cress</name>
    <name type="synonym">Sisymbrium salsugineum</name>
    <dbReference type="NCBI Taxonomy" id="72664"/>
    <lineage>
        <taxon>Eukaryota</taxon>
        <taxon>Viridiplantae</taxon>
        <taxon>Streptophyta</taxon>
        <taxon>Embryophyta</taxon>
        <taxon>Tracheophyta</taxon>
        <taxon>Spermatophyta</taxon>
        <taxon>Magnoliopsida</taxon>
        <taxon>eudicotyledons</taxon>
        <taxon>Gunneridae</taxon>
        <taxon>Pentapetalae</taxon>
        <taxon>rosids</taxon>
        <taxon>malvids</taxon>
        <taxon>Brassicales</taxon>
        <taxon>Brassicaceae</taxon>
        <taxon>Eutremeae</taxon>
        <taxon>Eutrema</taxon>
    </lineage>
</organism>
<sequence length="384" mass="43796">MKPDWIQLPEELLCIITKKLDNCFDVVHARSVCSLWRSTFPYPSCLLRPSYSFPTFGKFPYVSKKLCTLEKVPLFLFRVQTPLVADKFLLGGVGRDKSEDHMNMMLPSPIQCSVKVEIPGSDPTLMNIHDSQIFPLGHQYRMIGWYPNSRTTKYRGVAFLPLNKNGSEFVVLLNYTNDLLMLRSDEMRWMCLKETSEASCVDLVSFRGRFYATFLNGDIFAFDPYSLIRTPMMPVPDRRSCHHLVQSGDDELFLVGRFNPFPESDVINFNRFICIVSRLDEKAGEWVVVSDLGDRVFFIGQVGNVCCLAKELPDGCGLSKNSIVFTDEPGNVTYAYKYGVHTENAEDGTNCWRFSRENRVTILNTSSMVALRVERQAINVTLDT</sequence>
<dbReference type="Proteomes" id="UP000030689">
    <property type="component" value="Unassembled WGS sequence"/>
</dbReference>
<evidence type="ECO:0000259" key="1">
    <source>
        <dbReference type="Pfam" id="PF03478"/>
    </source>
</evidence>
<evidence type="ECO:0000313" key="3">
    <source>
        <dbReference type="Proteomes" id="UP000030689"/>
    </source>
</evidence>
<dbReference type="KEGG" id="eus:EUTSA_v10000198mg"/>
<keyword evidence="3" id="KW-1185">Reference proteome</keyword>
<evidence type="ECO:0000313" key="2">
    <source>
        <dbReference type="EMBL" id="ESQ46473.1"/>
    </source>
</evidence>
<dbReference type="InterPro" id="IPR005174">
    <property type="entry name" value="KIB1-4_b-propeller"/>
</dbReference>
<dbReference type="InterPro" id="IPR011043">
    <property type="entry name" value="Gal_Oxase/kelch_b-propeller"/>
</dbReference>
<dbReference type="InterPro" id="IPR036047">
    <property type="entry name" value="F-box-like_dom_sf"/>
</dbReference>
<dbReference type="Gramene" id="ESQ46473">
    <property type="protein sequence ID" value="ESQ46473"/>
    <property type="gene ID" value="EUTSA_v10000198mg"/>
</dbReference>
<dbReference type="EMBL" id="KI517426">
    <property type="protein sequence ID" value="ESQ46473.1"/>
    <property type="molecule type" value="Genomic_DNA"/>
</dbReference>
<dbReference type="STRING" id="72664.V4M2M7"/>
<dbReference type="PANTHER" id="PTHR47123:SF24">
    <property type="entry name" value="LOW PROTEIN: F-BOX_KELCH-REPEAT PROTEIN"/>
    <property type="match status" value="1"/>
</dbReference>
<gene>
    <name evidence="2" type="ORF">EUTSA_v10000198mg</name>
</gene>
<feature type="domain" description="KIB1-4 beta-propeller" evidence="1">
    <location>
        <begin position="106"/>
        <end position="332"/>
    </location>
</feature>
<protein>
    <recommendedName>
        <fullName evidence="1">KIB1-4 beta-propeller domain-containing protein</fullName>
    </recommendedName>
</protein>
<dbReference type="OrthoDB" id="600964at2759"/>
<accession>V4M2M7</accession>
<dbReference type="OMA" id="PYKYGVH"/>
<name>V4M2M7_EUTSA</name>
<dbReference type="SUPFAM" id="SSF81383">
    <property type="entry name" value="F-box domain"/>
    <property type="match status" value="1"/>
</dbReference>
<dbReference type="AlphaFoldDB" id="V4M2M7"/>
<reference evidence="2 3" key="1">
    <citation type="journal article" date="2013" name="Front. Plant Sci.">
        <title>The Reference Genome of the Halophytic Plant Eutrema salsugineum.</title>
        <authorList>
            <person name="Yang R."/>
            <person name="Jarvis D.E."/>
            <person name="Chen H."/>
            <person name="Beilstein M.A."/>
            <person name="Grimwood J."/>
            <person name="Jenkins J."/>
            <person name="Shu S."/>
            <person name="Prochnik S."/>
            <person name="Xin M."/>
            <person name="Ma C."/>
            <person name="Schmutz J."/>
            <person name="Wing R.A."/>
            <person name="Mitchell-Olds T."/>
            <person name="Schumaker K.S."/>
            <person name="Wang X."/>
        </authorList>
    </citation>
    <scope>NUCLEOTIDE SEQUENCE [LARGE SCALE GENOMIC DNA]</scope>
</reference>
<dbReference type="PANTHER" id="PTHR47123">
    <property type="entry name" value="F-BOX PROTEIN SKIP23"/>
    <property type="match status" value="1"/>
</dbReference>